<dbReference type="SUPFAM" id="SSF88659">
    <property type="entry name" value="Sigma3 and sigma4 domains of RNA polymerase sigma factors"/>
    <property type="match status" value="1"/>
</dbReference>
<comment type="similarity">
    <text evidence="1">Belongs to the sigma-70 factor family. ECF subfamily.</text>
</comment>
<dbReference type="InterPro" id="IPR013249">
    <property type="entry name" value="RNA_pol_sigma70_r4_t2"/>
</dbReference>
<accession>A0A1I1ITQ6</accession>
<keyword evidence="8" id="KW-1185">Reference proteome</keyword>
<evidence type="ECO:0000259" key="6">
    <source>
        <dbReference type="Pfam" id="PF08281"/>
    </source>
</evidence>
<evidence type="ECO:0000313" key="8">
    <source>
        <dbReference type="Proteomes" id="UP000199577"/>
    </source>
</evidence>
<feature type="domain" description="RNA polymerase sigma-70 region 2" evidence="5">
    <location>
        <begin position="22"/>
        <end position="88"/>
    </location>
</feature>
<dbReference type="InterPro" id="IPR014327">
    <property type="entry name" value="RNA_pol_sigma70_bacteroid"/>
</dbReference>
<keyword evidence="3" id="KW-0731">Sigma factor</keyword>
<dbReference type="GO" id="GO:0016987">
    <property type="term" value="F:sigma factor activity"/>
    <property type="evidence" value="ECO:0007669"/>
    <property type="project" value="UniProtKB-KW"/>
</dbReference>
<proteinExistence type="inferred from homology"/>
<dbReference type="SUPFAM" id="SSF88946">
    <property type="entry name" value="Sigma2 domain of RNA polymerase sigma factors"/>
    <property type="match status" value="1"/>
</dbReference>
<organism evidence="7 8">
    <name type="scientific">Parapedobacter composti</name>
    <dbReference type="NCBI Taxonomy" id="623281"/>
    <lineage>
        <taxon>Bacteria</taxon>
        <taxon>Pseudomonadati</taxon>
        <taxon>Bacteroidota</taxon>
        <taxon>Sphingobacteriia</taxon>
        <taxon>Sphingobacteriales</taxon>
        <taxon>Sphingobacteriaceae</taxon>
        <taxon>Parapedobacter</taxon>
    </lineage>
</organism>
<gene>
    <name evidence="7" type="ORF">SAMN05421747_11044</name>
</gene>
<dbReference type="RefSeq" id="WP_090973767.1">
    <property type="nucleotide sequence ID" value="NZ_FOLL01000010.1"/>
</dbReference>
<dbReference type="Pfam" id="PF04542">
    <property type="entry name" value="Sigma70_r2"/>
    <property type="match status" value="1"/>
</dbReference>
<feature type="domain" description="RNA polymerase sigma factor 70 region 4 type 2" evidence="6">
    <location>
        <begin position="126"/>
        <end position="177"/>
    </location>
</feature>
<evidence type="ECO:0000256" key="4">
    <source>
        <dbReference type="ARBA" id="ARBA00023163"/>
    </source>
</evidence>
<evidence type="ECO:0000256" key="1">
    <source>
        <dbReference type="ARBA" id="ARBA00010641"/>
    </source>
</evidence>
<dbReference type="AlphaFoldDB" id="A0A1I1ITQ6"/>
<dbReference type="Gene3D" id="1.10.10.10">
    <property type="entry name" value="Winged helix-like DNA-binding domain superfamily/Winged helix DNA-binding domain"/>
    <property type="match status" value="1"/>
</dbReference>
<keyword evidence="2" id="KW-0805">Transcription regulation</keyword>
<dbReference type="InterPro" id="IPR007627">
    <property type="entry name" value="RNA_pol_sigma70_r2"/>
</dbReference>
<dbReference type="InterPro" id="IPR039425">
    <property type="entry name" value="RNA_pol_sigma-70-like"/>
</dbReference>
<dbReference type="InterPro" id="IPR013324">
    <property type="entry name" value="RNA_pol_sigma_r3/r4-like"/>
</dbReference>
<dbReference type="PANTHER" id="PTHR43133:SF46">
    <property type="entry name" value="RNA POLYMERASE SIGMA-70 FACTOR ECF SUBFAMILY"/>
    <property type="match status" value="1"/>
</dbReference>
<dbReference type="Pfam" id="PF08281">
    <property type="entry name" value="Sigma70_r4_2"/>
    <property type="match status" value="1"/>
</dbReference>
<keyword evidence="4" id="KW-0804">Transcription</keyword>
<sequence length="190" mass="22487">MDRDEEIIRGLKAGDNRAYEWLYQHHYRVLCRFADSLVGDAYVAETMVNDVIFSIWQRKATIDIRSLRRYLLRSVRNRCLNYLEELRRNQVFIDKYRRSIALDGAHMEPETPTPMEMLLEQELDLKIKDSLNAMPPLTAHIFSLSRFSRMKYEAIAQHTGVSIDVVKYHIKQALSKLRTDLKDYVIPPRR</sequence>
<reference evidence="7 8" key="1">
    <citation type="submission" date="2016-10" db="EMBL/GenBank/DDBJ databases">
        <authorList>
            <person name="de Groot N.N."/>
        </authorList>
    </citation>
    <scope>NUCLEOTIDE SEQUENCE [LARGE SCALE GENOMIC DNA]</scope>
    <source>
        <strain evidence="7 8">DSM 22900</strain>
    </source>
</reference>
<name>A0A1I1ITQ6_9SPHI</name>
<evidence type="ECO:0000259" key="5">
    <source>
        <dbReference type="Pfam" id="PF04542"/>
    </source>
</evidence>
<dbReference type="EMBL" id="FOLL01000010">
    <property type="protein sequence ID" value="SFC39677.1"/>
    <property type="molecule type" value="Genomic_DNA"/>
</dbReference>
<evidence type="ECO:0000256" key="3">
    <source>
        <dbReference type="ARBA" id="ARBA00023082"/>
    </source>
</evidence>
<dbReference type="GO" id="GO:0003677">
    <property type="term" value="F:DNA binding"/>
    <property type="evidence" value="ECO:0007669"/>
    <property type="project" value="InterPro"/>
</dbReference>
<dbReference type="NCBIfam" id="TIGR02937">
    <property type="entry name" value="sigma70-ECF"/>
    <property type="match status" value="1"/>
</dbReference>
<dbReference type="Proteomes" id="UP000199577">
    <property type="component" value="Unassembled WGS sequence"/>
</dbReference>
<dbReference type="NCBIfam" id="TIGR02985">
    <property type="entry name" value="Sig70_bacteroi1"/>
    <property type="match status" value="1"/>
</dbReference>
<dbReference type="InterPro" id="IPR014284">
    <property type="entry name" value="RNA_pol_sigma-70_dom"/>
</dbReference>
<dbReference type="InterPro" id="IPR013325">
    <property type="entry name" value="RNA_pol_sigma_r2"/>
</dbReference>
<evidence type="ECO:0000256" key="2">
    <source>
        <dbReference type="ARBA" id="ARBA00023015"/>
    </source>
</evidence>
<dbReference type="InterPro" id="IPR036388">
    <property type="entry name" value="WH-like_DNA-bd_sf"/>
</dbReference>
<evidence type="ECO:0000313" key="7">
    <source>
        <dbReference type="EMBL" id="SFC39677.1"/>
    </source>
</evidence>
<protein>
    <submittedName>
        <fullName evidence="7">RNA polymerase sigma-70 factor, ECF subfamily</fullName>
    </submittedName>
</protein>
<dbReference type="GO" id="GO:0006352">
    <property type="term" value="P:DNA-templated transcription initiation"/>
    <property type="evidence" value="ECO:0007669"/>
    <property type="project" value="InterPro"/>
</dbReference>
<dbReference type="STRING" id="623281.SAMN05421747_11044"/>
<dbReference type="Gene3D" id="1.10.1740.10">
    <property type="match status" value="1"/>
</dbReference>
<dbReference type="PANTHER" id="PTHR43133">
    <property type="entry name" value="RNA POLYMERASE ECF-TYPE SIGMA FACTO"/>
    <property type="match status" value="1"/>
</dbReference>